<dbReference type="PANTHER" id="PTHR43605">
    <property type="entry name" value="ACYL-COENZYME A SYNTHETASE"/>
    <property type="match status" value="1"/>
</dbReference>
<dbReference type="InterPro" id="IPR020845">
    <property type="entry name" value="AMP-binding_CS"/>
</dbReference>
<dbReference type="EMBL" id="QQRQ01000009">
    <property type="protein sequence ID" value="RFT06512.1"/>
    <property type="molecule type" value="Genomic_DNA"/>
</dbReference>
<sequence length="545" mass="60918">MEAFYTQFIQETFDETGQITHWAYTYADNYNYSYDVIDPLGERCSNRLAMLWRNDRGEEKRLTFGALKTLSIQAANLFQSRGLKKGDVIMTALRTHWSYWVVALAAHRLGLVLSPSYYLLTQKDFAFRMQKANVRCVITCRESQAEARVLAAAEEAGVPLRFALGGGDGFEDFLEKVAAQSPVMDRVETRWSEPILLYFTSGTTGQPKGVLHDHAFTLANHWGARYMQDTHDGSLHFATGDTGWEVVSGTKFYGQWLHLGALLVYDYDRFPPEKVLSLLEEVRATGMMAQPTVYRMLTEVGMDRYDLSSITNFAVGGEKLSPDLAQKVTAQTGHVLYEGYAQSEAGLIAAASKALGRKEGSVGKILPKYHVELLKEDGTFAQPGEEGEIILVADGGRRPEGLMMGYLDDEEANRRLWDGDFFHTGDLATRDEDGFLFYRGRFDGIIKTKGYRVSPVEIEDVLSLHPAVYECLAVGEPDPDLGQRVKVYVMLAPGYAPSQALEDELMAFHNNACAGFKKIRALEFVDALAHNANGKLIRGQFRPKN</sequence>
<dbReference type="GO" id="GO:0006637">
    <property type="term" value="P:acyl-CoA metabolic process"/>
    <property type="evidence" value="ECO:0007669"/>
    <property type="project" value="TreeGrafter"/>
</dbReference>
<dbReference type="GO" id="GO:0016405">
    <property type="term" value="F:CoA-ligase activity"/>
    <property type="evidence" value="ECO:0007669"/>
    <property type="project" value="UniProtKB-ARBA"/>
</dbReference>
<dbReference type="Gene3D" id="3.30.300.30">
    <property type="match status" value="1"/>
</dbReference>
<dbReference type="PROSITE" id="PS00455">
    <property type="entry name" value="AMP_BINDING"/>
    <property type="match status" value="1"/>
</dbReference>
<evidence type="ECO:0000259" key="6">
    <source>
        <dbReference type="Pfam" id="PF13193"/>
    </source>
</evidence>
<proteinExistence type="inferred from homology"/>
<keyword evidence="2" id="KW-0436">Ligase</keyword>
<dbReference type="Proteomes" id="UP000260649">
    <property type="component" value="Unassembled WGS sequence"/>
</dbReference>
<dbReference type="InterPro" id="IPR042099">
    <property type="entry name" value="ANL_N_sf"/>
</dbReference>
<reference evidence="7 8" key="1">
    <citation type="submission" date="2018-07" db="EMBL/GenBank/DDBJ databases">
        <title>GABA Modulating Bacteria of the Human Gut Microbiota.</title>
        <authorList>
            <person name="Strandwitz P."/>
            <person name="Kim K.H."/>
            <person name="Terekhova D."/>
            <person name="Liu J.K."/>
            <person name="Sharma A."/>
            <person name="Levering J."/>
            <person name="Mcdonald D."/>
            <person name="Dietrich D."/>
            <person name="Ramadhar T.R."/>
            <person name="Lekbua A."/>
            <person name="Mroue N."/>
            <person name="Liston C."/>
            <person name="Stewart E.J."/>
            <person name="Dubin M.J."/>
            <person name="Zengler K."/>
            <person name="Knight R."/>
            <person name="Gilbert J.A."/>
            <person name="Clardy J."/>
            <person name="Lewis K."/>
        </authorList>
    </citation>
    <scope>NUCLEOTIDE SEQUENCE [LARGE SCALE GENOMIC DNA]</scope>
    <source>
        <strain evidence="7 8">KLE1738</strain>
    </source>
</reference>
<dbReference type="AlphaFoldDB" id="A0A3E2B3A4"/>
<evidence type="ECO:0008006" key="9">
    <source>
        <dbReference type="Google" id="ProtNLM"/>
    </source>
</evidence>
<keyword evidence="3" id="KW-0547">Nucleotide-binding</keyword>
<dbReference type="GO" id="GO:0004321">
    <property type="term" value="F:fatty-acyl-CoA synthase activity"/>
    <property type="evidence" value="ECO:0007669"/>
    <property type="project" value="TreeGrafter"/>
</dbReference>
<evidence type="ECO:0000313" key="7">
    <source>
        <dbReference type="EMBL" id="RFT06512.1"/>
    </source>
</evidence>
<dbReference type="Pfam" id="PF00501">
    <property type="entry name" value="AMP-binding"/>
    <property type="match status" value="1"/>
</dbReference>
<accession>A0A3E2B3A4</accession>
<dbReference type="GO" id="GO:0005524">
    <property type="term" value="F:ATP binding"/>
    <property type="evidence" value="ECO:0007669"/>
    <property type="project" value="UniProtKB-KW"/>
</dbReference>
<evidence type="ECO:0000256" key="1">
    <source>
        <dbReference type="ARBA" id="ARBA00006432"/>
    </source>
</evidence>
<keyword evidence="8" id="KW-1185">Reference proteome</keyword>
<evidence type="ECO:0000313" key="8">
    <source>
        <dbReference type="Proteomes" id="UP000260649"/>
    </source>
</evidence>
<keyword evidence="4" id="KW-0067">ATP-binding</keyword>
<comment type="caution">
    <text evidence="7">The sequence shown here is derived from an EMBL/GenBank/DDBJ whole genome shotgun (WGS) entry which is preliminary data.</text>
</comment>
<dbReference type="SUPFAM" id="SSF56801">
    <property type="entry name" value="Acetyl-CoA synthetase-like"/>
    <property type="match status" value="1"/>
</dbReference>
<evidence type="ECO:0000256" key="2">
    <source>
        <dbReference type="ARBA" id="ARBA00022598"/>
    </source>
</evidence>
<dbReference type="PANTHER" id="PTHR43605:SF10">
    <property type="entry name" value="ACYL-COA SYNTHETASE MEDIUM CHAIN FAMILY MEMBER 3"/>
    <property type="match status" value="1"/>
</dbReference>
<dbReference type="Gene3D" id="3.40.50.12780">
    <property type="entry name" value="N-terminal domain of ligase-like"/>
    <property type="match status" value="1"/>
</dbReference>
<evidence type="ECO:0000259" key="5">
    <source>
        <dbReference type="Pfam" id="PF00501"/>
    </source>
</evidence>
<organism evidence="7 8">
    <name type="scientific">Evtepia gabavorous</name>
    <dbReference type="NCBI Taxonomy" id="2211183"/>
    <lineage>
        <taxon>Bacteria</taxon>
        <taxon>Bacillati</taxon>
        <taxon>Bacillota</taxon>
        <taxon>Clostridia</taxon>
        <taxon>Eubacteriales</taxon>
        <taxon>Evtepia</taxon>
    </lineage>
</organism>
<dbReference type="GO" id="GO:0015645">
    <property type="term" value="F:fatty acid ligase activity"/>
    <property type="evidence" value="ECO:0007669"/>
    <property type="project" value="TreeGrafter"/>
</dbReference>
<dbReference type="InterPro" id="IPR025110">
    <property type="entry name" value="AMP-bd_C"/>
</dbReference>
<protein>
    <recommendedName>
        <fullName evidence="9">Acetyl-CoA synthetase</fullName>
    </recommendedName>
</protein>
<evidence type="ECO:0000256" key="4">
    <source>
        <dbReference type="ARBA" id="ARBA00022840"/>
    </source>
</evidence>
<dbReference type="GeneID" id="97995453"/>
<gene>
    <name evidence="7" type="ORF">DV520_06870</name>
</gene>
<evidence type="ECO:0000256" key="3">
    <source>
        <dbReference type="ARBA" id="ARBA00022741"/>
    </source>
</evidence>
<dbReference type="Pfam" id="PF13193">
    <property type="entry name" value="AMP-binding_C"/>
    <property type="match status" value="1"/>
</dbReference>
<dbReference type="GO" id="GO:0006633">
    <property type="term" value="P:fatty acid biosynthetic process"/>
    <property type="evidence" value="ECO:0007669"/>
    <property type="project" value="TreeGrafter"/>
</dbReference>
<dbReference type="InterPro" id="IPR045851">
    <property type="entry name" value="AMP-bd_C_sf"/>
</dbReference>
<dbReference type="RefSeq" id="WP_021920469.1">
    <property type="nucleotide sequence ID" value="NZ_CAKXKJ010000016.1"/>
</dbReference>
<feature type="domain" description="AMP-binding enzyme C-terminal" evidence="6">
    <location>
        <begin position="457"/>
        <end position="535"/>
    </location>
</feature>
<dbReference type="OrthoDB" id="9778383at2"/>
<comment type="similarity">
    <text evidence="1">Belongs to the ATP-dependent AMP-binding enzyme family.</text>
</comment>
<dbReference type="InterPro" id="IPR051087">
    <property type="entry name" value="Mitochondrial_ACSM"/>
</dbReference>
<feature type="domain" description="AMP-dependent synthetase/ligase" evidence="5">
    <location>
        <begin position="45"/>
        <end position="407"/>
    </location>
</feature>
<name>A0A3E2B3A4_9FIRM</name>
<dbReference type="InterPro" id="IPR000873">
    <property type="entry name" value="AMP-dep_synth/lig_dom"/>
</dbReference>